<protein>
    <recommendedName>
        <fullName evidence="10">Hexosyltransferase</fullName>
        <ecNumber evidence="10">2.4.1.-</ecNumber>
    </recommendedName>
</protein>
<evidence type="ECO:0000256" key="5">
    <source>
        <dbReference type="ARBA" id="ARBA00022692"/>
    </source>
</evidence>
<reference evidence="11" key="1">
    <citation type="journal article" date="2023" name="Mol. Biol. Evol.">
        <title>Third-Generation Sequencing Reveals the Adaptive Role of the Epigenome in Three Deep-Sea Polychaetes.</title>
        <authorList>
            <person name="Perez M."/>
            <person name="Aroh O."/>
            <person name="Sun Y."/>
            <person name="Lan Y."/>
            <person name="Juniper S.K."/>
            <person name="Young C.R."/>
            <person name="Angers B."/>
            <person name="Qian P.Y."/>
        </authorList>
    </citation>
    <scope>NUCLEOTIDE SEQUENCE</scope>
    <source>
        <strain evidence="11">P08H-3</strain>
    </source>
</reference>
<dbReference type="Gene3D" id="3.90.550.50">
    <property type="match status" value="1"/>
</dbReference>
<keyword evidence="4" id="KW-0808">Transferase</keyword>
<evidence type="ECO:0000256" key="6">
    <source>
        <dbReference type="ARBA" id="ARBA00022968"/>
    </source>
</evidence>
<keyword evidence="7" id="KW-1133">Transmembrane helix</keyword>
<dbReference type="EMBL" id="JAODUP010000829">
    <property type="protein sequence ID" value="KAK2143587.1"/>
    <property type="molecule type" value="Genomic_DNA"/>
</dbReference>
<evidence type="ECO:0000256" key="3">
    <source>
        <dbReference type="ARBA" id="ARBA00022676"/>
    </source>
</evidence>
<keyword evidence="6" id="KW-0735">Signal-anchor</keyword>
<organism evidence="11 12">
    <name type="scientific">Paralvinella palmiformis</name>
    <dbReference type="NCBI Taxonomy" id="53620"/>
    <lineage>
        <taxon>Eukaryota</taxon>
        <taxon>Metazoa</taxon>
        <taxon>Spiralia</taxon>
        <taxon>Lophotrochozoa</taxon>
        <taxon>Annelida</taxon>
        <taxon>Polychaeta</taxon>
        <taxon>Sedentaria</taxon>
        <taxon>Canalipalpata</taxon>
        <taxon>Terebellida</taxon>
        <taxon>Terebelliformia</taxon>
        <taxon>Alvinellidae</taxon>
        <taxon>Paralvinella</taxon>
    </lineage>
</organism>
<keyword evidence="9" id="KW-0472">Membrane</keyword>
<gene>
    <name evidence="11" type="ORF">LSH36_829g00016</name>
</gene>
<dbReference type="Pfam" id="PF01762">
    <property type="entry name" value="Galactosyl_T"/>
    <property type="match status" value="1"/>
</dbReference>
<dbReference type="GO" id="GO:0006493">
    <property type="term" value="P:protein O-linked glycosylation"/>
    <property type="evidence" value="ECO:0007669"/>
    <property type="project" value="TreeGrafter"/>
</dbReference>
<accession>A0AAD9MRZ3</accession>
<evidence type="ECO:0000256" key="4">
    <source>
        <dbReference type="ARBA" id="ARBA00022679"/>
    </source>
</evidence>
<dbReference type="GO" id="GO:0016758">
    <property type="term" value="F:hexosyltransferase activity"/>
    <property type="evidence" value="ECO:0007669"/>
    <property type="project" value="InterPro"/>
</dbReference>
<comment type="similarity">
    <text evidence="2 10">Belongs to the glycosyltransferase 31 family.</text>
</comment>
<evidence type="ECO:0000256" key="9">
    <source>
        <dbReference type="ARBA" id="ARBA00023136"/>
    </source>
</evidence>
<evidence type="ECO:0000313" key="11">
    <source>
        <dbReference type="EMBL" id="KAK2143587.1"/>
    </source>
</evidence>
<keyword evidence="5" id="KW-0812">Transmembrane</keyword>
<keyword evidence="3 10" id="KW-0328">Glycosyltransferase</keyword>
<comment type="caution">
    <text evidence="11">The sequence shown here is derived from an EMBL/GenBank/DDBJ whole genome shotgun (WGS) entry which is preliminary data.</text>
</comment>
<evidence type="ECO:0000256" key="10">
    <source>
        <dbReference type="RuleBase" id="RU363063"/>
    </source>
</evidence>
<dbReference type="Proteomes" id="UP001208570">
    <property type="component" value="Unassembled WGS sequence"/>
</dbReference>
<evidence type="ECO:0000256" key="2">
    <source>
        <dbReference type="ARBA" id="ARBA00008661"/>
    </source>
</evidence>
<dbReference type="EC" id="2.4.1.-" evidence="10"/>
<sequence>MYMVLVWHLYTSKYTSTTVLEPSDEVYDPLTLVSRSHIQTLIPDEDEAVIFAPDLRHVTNKTVLVFVHSDYSNTERRQLIRHTWGNPGCQGNGKAVVIFAVGVKREPAEVVESSLDLEMSEHNDILLLNIVDVYDSLTVKGLLAMTWIYRKLDRVNYVIKTDDDVFLNIYAWINAVETLDGENVSCAMAGFVWINPEVLRSGKYAVSRDVYRQDLYPSFCCGAGYIMSRGAMAAILEGSSYIPLLARDDAYFTGILAQTMGVSLFAFPTKTLKFTDYFSVRALYSEPLMAVHGLDTRQWYRLWNGLRGKQRRRHHHQVTIRSIYPDEKGLLLWKLSQVIDNKLKNNCPSEITFRKVIWA</sequence>
<keyword evidence="12" id="KW-1185">Reference proteome</keyword>
<dbReference type="PANTHER" id="PTHR11214">
    <property type="entry name" value="BETA-1,3-N-ACETYLGLUCOSAMINYLTRANSFERASE"/>
    <property type="match status" value="1"/>
</dbReference>
<dbReference type="PANTHER" id="PTHR11214:SF3">
    <property type="entry name" value="BETA-1,3-GALACTOSYLTRANSFERASE 6"/>
    <property type="match status" value="1"/>
</dbReference>
<proteinExistence type="inferred from homology"/>
<evidence type="ECO:0000256" key="1">
    <source>
        <dbReference type="ARBA" id="ARBA00004323"/>
    </source>
</evidence>
<dbReference type="GO" id="GO:0000139">
    <property type="term" value="C:Golgi membrane"/>
    <property type="evidence" value="ECO:0007669"/>
    <property type="project" value="UniProtKB-SubCell"/>
</dbReference>
<dbReference type="AlphaFoldDB" id="A0AAD9MRZ3"/>
<keyword evidence="8 10" id="KW-0333">Golgi apparatus</keyword>
<evidence type="ECO:0000313" key="12">
    <source>
        <dbReference type="Proteomes" id="UP001208570"/>
    </source>
</evidence>
<evidence type="ECO:0000256" key="8">
    <source>
        <dbReference type="ARBA" id="ARBA00023034"/>
    </source>
</evidence>
<dbReference type="InterPro" id="IPR002659">
    <property type="entry name" value="Glyco_trans_31"/>
</dbReference>
<name>A0AAD9MRZ3_9ANNE</name>
<comment type="subcellular location">
    <subcellularLocation>
        <location evidence="1 10">Golgi apparatus membrane</location>
        <topology evidence="1 10">Single-pass type II membrane protein</topology>
    </subcellularLocation>
</comment>
<evidence type="ECO:0000256" key="7">
    <source>
        <dbReference type="ARBA" id="ARBA00022989"/>
    </source>
</evidence>